<accession>A0A7C1SF38</accession>
<evidence type="ECO:0000256" key="1">
    <source>
        <dbReference type="ARBA" id="ARBA00022741"/>
    </source>
</evidence>
<evidence type="ECO:0000259" key="5">
    <source>
        <dbReference type="Pfam" id="PF18297"/>
    </source>
</evidence>
<proteinExistence type="predicted"/>
<dbReference type="EMBL" id="DSTU01000004">
    <property type="protein sequence ID" value="HFJ53722.1"/>
    <property type="molecule type" value="Genomic_DNA"/>
</dbReference>
<feature type="region of interest" description="Disordered" evidence="3">
    <location>
        <begin position="341"/>
        <end position="360"/>
    </location>
</feature>
<evidence type="ECO:0000313" key="6">
    <source>
        <dbReference type="EMBL" id="HEA87884.1"/>
    </source>
</evidence>
<gene>
    <name evidence="6" type="ORF">ENP94_07775</name>
    <name evidence="7" type="ORF">ENS16_03420</name>
</gene>
<protein>
    <submittedName>
        <fullName evidence="6">tRNA 4-thiouridine(8) synthase ThiI</fullName>
    </submittedName>
</protein>
<dbReference type="InterPro" id="IPR020536">
    <property type="entry name" value="ThiI_AANH"/>
</dbReference>
<organism evidence="6">
    <name type="scientific">candidate division WOR-3 bacterium</name>
    <dbReference type="NCBI Taxonomy" id="2052148"/>
    <lineage>
        <taxon>Bacteria</taxon>
        <taxon>Bacteria division WOR-3</taxon>
    </lineage>
</organism>
<dbReference type="Pfam" id="PF18297">
    <property type="entry name" value="NFACT-R_2"/>
    <property type="match status" value="1"/>
</dbReference>
<evidence type="ECO:0000256" key="2">
    <source>
        <dbReference type="ARBA" id="ARBA00022840"/>
    </source>
</evidence>
<feature type="domain" description="NFACT protein RNA binding" evidence="5">
    <location>
        <begin position="233"/>
        <end position="331"/>
    </location>
</feature>
<dbReference type="InterPro" id="IPR059101">
    <property type="entry name" value="NFACT-R_2"/>
</dbReference>
<dbReference type="Pfam" id="PF02568">
    <property type="entry name" value="ThiI"/>
    <property type="match status" value="1"/>
</dbReference>
<reference evidence="6" key="1">
    <citation type="journal article" date="2020" name="mSystems">
        <title>Genome- and Community-Level Interaction Insights into Carbon Utilization and Element Cycling Functions of Hydrothermarchaeota in Hydrothermal Sediment.</title>
        <authorList>
            <person name="Zhou Z."/>
            <person name="Liu Y."/>
            <person name="Xu W."/>
            <person name="Pan J."/>
            <person name="Luo Z.H."/>
            <person name="Li M."/>
        </authorList>
    </citation>
    <scope>NUCLEOTIDE SEQUENCE [LARGE SCALE GENOMIC DNA]</scope>
    <source>
        <strain evidence="6">SpSt-265</strain>
        <strain evidence="7">SpSt-465</strain>
    </source>
</reference>
<evidence type="ECO:0000313" key="7">
    <source>
        <dbReference type="EMBL" id="HFJ53722.1"/>
    </source>
</evidence>
<dbReference type="Gene3D" id="3.40.50.620">
    <property type="entry name" value="HUPs"/>
    <property type="match status" value="1"/>
</dbReference>
<name>A0A7C1SF38_UNCW3</name>
<feature type="domain" description="Thil AANH" evidence="4">
    <location>
        <begin position="7"/>
        <end position="150"/>
    </location>
</feature>
<dbReference type="GO" id="GO:0005524">
    <property type="term" value="F:ATP binding"/>
    <property type="evidence" value="ECO:0007669"/>
    <property type="project" value="UniProtKB-KW"/>
</dbReference>
<sequence>MINSRNSKAVGLFAGSLDSILAFRLIAEQGIAAVALHFRLPFAIPGRTPTDDQLQSQAKMLGVSLVTFDAGADYLEIVRNPQHGYTVKMAPCIDCMAYMLKQAKLLMQEIRADFVFTGEVLGQRPFSQSKRSLKLLEKLTGLEGRILRPLSAKLLEPTIPELSGLIRRERLLDFHGRNRRRQIRLAREFGIVDYPIPGGGCLLTDTNFATRCRDAIDRNEFQTLTDIRLLNYGRHFRLPGKSKLIVGRNEEENRILENLTDSDQLILKPVETVGPVCILRGAKPTKKEIELAAQICARYCDHPGEQLVKVAANGKIYKARPCAEEELIQWRIGGPITRPSPVLELDRKGKNHDRRNSAAD</sequence>
<dbReference type="EMBL" id="DSLG01000008">
    <property type="protein sequence ID" value="HEA87884.1"/>
    <property type="molecule type" value="Genomic_DNA"/>
</dbReference>
<dbReference type="InterPro" id="IPR014729">
    <property type="entry name" value="Rossmann-like_a/b/a_fold"/>
</dbReference>
<dbReference type="SUPFAM" id="SSF52402">
    <property type="entry name" value="Adenine nucleotide alpha hydrolases-like"/>
    <property type="match status" value="1"/>
</dbReference>
<feature type="compositionally biased region" description="Basic and acidic residues" evidence="3">
    <location>
        <begin position="344"/>
        <end position="360"/>
    </location>
</feature>
<comment type="caution">
    <text evidence="6">The sequence shown here is derived from an EMBL/GenBank/DDBJ whole genome shotgun (WGS) entry which is preliminary data.</text>
</comment>
<dbReference type="AlphaFoldDB" id="A0A7C1SF38"/>
<evidence type="ECO:0000259" key="4">
    <source>
        <dbReference type="Pfam" id="PF02568"/>
    </source>
</evidence>
<evidence type="ECO:0000256" key="3">
    <source>
        <dbReference type="SAM" id="MobiDB-lite"/>
    </source>
</evidence>
<keyword evidence="1" id="KW-0547">Nucleotide-binding</keyword>
<keyword evidence="2" id="KW-0067">ATP-binding</keyword>
<dbReference type="GO" id="GO:0004810">
    <property type="term" value="F:CCA tRNA nucleotidyltransferase activity"/>
    <property type="evidence" value="ECO:0007669"/>
    <property type="project" value="InterPro"/>
</dbReference>